<evidence type="ECO:0000313" key="3">
    <source>
        <dbReference type="Proteomes" id="UP000091967"/>
    </source>
</evidence>
<evidence type="ECO:0000313" key="2">
    <source>
        <dbReference type="EMBL" id="OBS21670.1"/>
    </source>
</evidence>
<dbReference type="EMBL" id="LYXU01000003">
    <property type="protein sequence ID" value="OBS21670.1"/>
    <property type="molecule type" value="Genomic_DNA"/>
</dbReference>
<dbReference type="AlphaFoldDB" id="A0A1B8AM72"/>
<sequence>MPKGPPNRRSSYRARPYDNWSVAYNQTPQQSDFDRRPDPCKEDHHTVQQPVTEAERSQPVQDASKQHNLTGTTDDIADDVNTWSNQPPRGPRYGPWTRAYDSYRPSRNITMVDSMVLQSIGRTGSRASPGLAIHSNSRGGGTQIDIFTKVPNTSKTIAFRVESEETLIQAYRQVKAMNPYASVGGMMFSVAPKPESPFTEIDNVRWGSLNGRRSFASRFTPAPSRTFRNGRTWAF</sequence>
<feature type="region of interest" description="Disordered" evidence="1">
    <location>
        <begin position="1"/>
        <end position="97"/>
    </location>
</feature>
<feature type="compositionally biased region" description="Polar residues" evidence="1">
    <location>
        <begin position="22"/>
        <end position="31"/>
    </location>
</feature>
<proteinExistence type="predicted"/>
<organism evidence="2 3">
    <name type="scientific">Fusarium poae</name>
    <dbReference type="NCBI Taxonomy" id="36050"/>
    <lineage>
        <taxon>Eukaryota</taxon>
        <taxon>Fungi</taxon>
        <taxon>Dikarya</taxon>
        <taxon>Ascomycota</taxon>
        <taxon>Pezizomycotina</taxon>
        <taxon>Sordariomycetes</taxon>
        <taxon>Hypocreomycetidae</taxon>
        <taxon>Hypocreales</taxon>
        <taxon>Nectriaceae</taxon>
        <taxon>Fusarium</taxon>
    </lineage>
</organism>
<evidence type="ECO:0000256" key="1">
    <source>
        <dbReference type="SAM" id="MobiDB-lite"/>
    </source>
</evidence>
<feature type="compositionally biased region" description="Polar residues" evidence="1">
    <location>
        <begin position="58"/>
        <end position="73"/>
    </location>
</feature>
<keyword evidence="3" id="KW-1185">Reference proteome</keyword>
<comment type="caution">
    <text evidence="2">The sequence shown here is derived from an EMBL/GenBank/DDBJ whole genome shotgun (WGS) entry which is preliminary data.</text>
</comment>
<gene>
    <name evidence="2" type="ORF">FPOA_08006</name>
</gene>
<accession>A0A1B8AM72</accession>
<reference evidence="2 3" key="1">
    <citation type="submission" date="2016-06" db="EMBL/GenBank/DDBJ databases">
        <title>Living apart together: crosstalk between the core and supernumerary genomes in a fungal plant pathogen.</title>
        <authorList>
            <person name="Vanheule A."/>
            <person name="Audenaert K."/>
            <person name="Warris S."/>
            <person name="Van De Geest H."/>
            <person name="Schijlen E."/>
            <person name="Hofte M."/>
            <person name="De Saeger S."/>
            <person name="Haesaert G."/>
            <person name="Waalwijk C."/>
            <person name="Van Der Lee T."/>
        </authorList>
    </citation>
    <scope>NUCLEOTIDE SEQUENCE [LARGE SCALE GENOMIC DNA]</scope>
    <source>
        <strain evidence="2 3">2516</strain>
    </source>
</reference>
<feature type="compositionally biased region" description="Basic and acidic residues" evidence="1">
    <location>
        <begin position="32"/>
        <end position="46"/>
    </location>
</feature>
<name>A0A1B8AM72_FUSPO</name>
<protein>
    <submittedName>
        <fullName evidence="2">Uncharacterized protein</fullName>
    </submittedName>
</protein>
<dbReference type="Proteomes" id="UP000091967">
    <property type="component" value="Unassembled WGS sequence"/>
</dbReference>